<evidence type="ECO:0000313" key="17">
    <source>
        <dbReference type="EMBL" id="MDT3404757.1"/>
    </source>
</evidence>
<dbReference type="SMART" id="SM00388">
    <property type="entry name" value="HisKA"/>
    <property type="match status" value="1"/>
</dbReference>
<dbReference type="InterPro" id="IPR036890">
    <property type="entry name" value="HATPase_C_sf"/>
</dbReference>
<reference evidence="18" key="1">
    <citation type="submission" date="2023-07" db="EMBL/GenBank/DDBJ databases">
        <title>Functional and genomic diversity of the sorghum phyllosphere microbiome.</title>
        <authorList>
            <person name="Shade A."/>
        </authorList>
    </citation>
    <scope>NUCLEOTIDE SEQUENCE [LARGE SCALE GENOMIC DNA]</scope>
    <source>
        <strain evidence="18">SORGH_AS_0422</strain>
    </source>
</reference>
<dbReference type="Pfam" id="PF12729">
    <property type="entry name" value="4HB_MCP_1"/>
    <property type="match status" value="1"/>
</dbReference>
<dbReference type="SMART" id="SM00091">
    <property type="entry name" value="PAS"/>
    <property type="match status" value="1"/>
</dbReference>
<dbReference type="CDD" id="cd06225">
    <property type="entry name" value="HAMP"/>
    <property type="match status" value="1"/>
</dbReference>
<keyword evidence="18" id="KW-1185">Reference proteome</keyword>
<dbReference type="SMART" id="SM00387">
    <property type="entry name" value="HATPase_c"/>
    <property type="match status" value="1"/>
</dbReference>
<dbReference type="Gene3D" id="3.30.565.10">
    <property type="entry name" value="Histidine kinase-like ATPase, C-terminal domain"/>
    <property type="match status" value="1"/>
</dbReference>
<dbReference type="SUPFAM" id="SSF55785">
    <property type="entry name" value="PYP-like sensor domain (PAS domain)"/>
    <property type="match status" value="1"/>
</dbReference>
<evidence type="ECO:0000256" key="7">
    <source>
        <dbReference type="ARBA" id="ARBA00022741"/>
    </source>
</evidence>
<dbReference type="RefSeq" id="WP_311952401.1">
    <property type="nucleotide sequence ID" value="NZ_JAVLVU010000001.1"/>
</dbReference>
<dbReference type="InterPro" id="IPR005467">
    <property type="entry name" value="His_kinase_dom"/>
</dbReference>
<dbReference type="InterPro" id="IPR036097">
    <property type="entry name" value="HisK_dim/P_sf"/>
</dbReference>
<feature type="domain" description="PAS" evidence="15">
    <location>
        <begin position="230"/>
        <end position="285"/>
    </location>
</feature>
<evidence type="ECO:0000256" key="10">
    <source>
        <dbReference type="ARBA" id="ARBA00022989"/>
    </source>
</evidence>
<proteinExistence type="predicted"/>
<dbReference type="PROSITE" id="PS50112">
    <property type="entry name" value="PAS"/>
    <property type="match status" value="1"/>
</dbReference>
<evidence type="ECO:0000259" key="16">
    <source>
        <dbReference type="PROSITE" id="PS50885"/>
    </source>
</evidence>
<evidence type="ECO:0000259" key="15">
    <source>
        <dbReference type="PROSITE" id="PS50112"/>
    </source>
</evidence>
<evidence type="ECO:0000256" key="13">
    <source>
        <dbReference type="SAM" id="Phobius"/>
    </source>
</evidence>
<keyword evidence="4" id="KW-0597">Phosphoprotein</keyword>
<dbReference type="Gene3D" id="3.30.450.20">
    <property type="entry name" value="PAS domain"/>
    <property type="match status" value="1"/>
</dbReference>
<organism evidence="17 18">
    <name type="scientific">Mucilaginibacter terrae</name>
    <dbReference type="NCBI Taxonomy" id="1955052"/>
    <lineage>
        <taxon>Bacteria</taxon>
        <taxon>Pseudomonadati</taxon>
        <taxon>Bacteroidota</taxon>
        <taxon>Sphingobacteriia</taxon>
        <taxon>Sphingobacteriales</taxon>
        <taxon>Sphingobacteriaceae</taxon>
        <taxon>Mucilaginibacter</taxon>
    </lineage>
</organism>
<keyword evidence="5 17" id="KW-0808">Transferase</keyword>
<evidence type="ECO:0000256" key="4">
    <source>
        <dbReference type="ARBA" id="ARBA00022553"/>
    </source>
</evidence>
<dbReference type="SUPFAM" id="SSF158472">
    <property type="entry name" value="HAMP domain-like"/>
    <property type="match status" value="1"/>
</dbReference>
<evidence type="ECO:0000256" key="8">
    <source>
        <dbReference type="ARBA" id="ARBA00022777"/>
    </source>
</evidence>
<keyword evidence="7" id="KW-0547">Nucleotide-binding</keyword>
<evidence type="ECO:0000256" key="9">
    <source>
        <dbReference type="ARBA" id="ARBA00022840"/>
    </source>
</evidence>
<keyword evidence="11" id="KW-0902">Two-component regulatory system</keyword>
<feature type="transmembrane region" description="Helical" evidence="13">
    <location>
        <begin position="7"/>
        <end position="29"/>
    </location>
</feature>
<keyword evidence="6 13" id="KW-0812">Transmembrane</keyword>
<gene>
    <name evidence="17" type="ORF">QE417_003829</name>
</gene>
<comment type="caution">
    <text evidence="17">The sequence shown here is derived from an EMBL/GenBank/DDBJ whole genome shotgun (WGS) entry which is preliminary data.</text>
</comment>
<feature type="domain" description="Histidine kinase" evidence="14">
    <location>
        <begin position="362"/>
        <end position="580"/>
    </location>
</feature>
<dbReference type="InterPro" id="IPR003594">
    <property type="entry name" value="HATPase_dom"/>
</dbReference>
<dbReference type="PROSITE" id="PS50109">
    <property type="entry name" value="HIS_KIN"/>
    <property type="match status" value="1"/>
</dbReference>
<dbReference type="PANTHER" id="PTHR42878">
    <property type="entry name" value="TWO-COMPONENT HISTIDINE KINASE"/>
    <property type="match status" value="1"/>
</dbReference>
<dbReference type="Proteomes" id="UP001258315">
    <property type="component" value="Unassembled WGS sequence"/>
</dbReference>
<dbReference type="InterPro" id="IPR035965">
    <property type="entry name" value="PAS-like_dom_sf"/>
</dbReference>
<dbReference type="Pfam" id="PF02518">
    <property type="entry name" value="HATPase_c"/>
    <property type="match status" value="1"/>
</dbReference>
<dbReference type="PANTHER" id="PTHR42878:SF7">
    <property type="entry name" value="SENSOR HISTIDINE KINASE GLRK"/>
    <property type="match status" value="1"/>
</dbReference>
<dbReference type="Pfam" id="PF00989">
    <property type="entry name" value="PAS"/>
    <property type="match status" value="1"/>
</dbReference>
<feature type="domain" description="HAMP" evidence="16">
    <location>
        <begin position="169"/>
        <end position="221"/>
    </location>
</feature>
<dbReference type="SUPFAM" id="SSF47384">
    <property type="entry name" value="Homodimeric domain of signal transducing histidine kinase"/>
    <property type="match status" value="1"/>
</dbReference>
<dbReference type="InterPro" id="IPR000014">
    <property type="entry name" value="PAS"/>
</dbReference>
<name>A0ABU3GYA8_9SPHI</name>
<comment type="subcellular location">
    <subcellularLocation>
        <location evidence="2">Membrane</location>
        <topology evidence="2">Multi-pass membrane protein</topology>
    </subcellularLocation>
</comment>
<dbReference type="Pfam" id="PF00512">
    <property type="entry name" value="HisKA"/>
    <property type="match status" value="1"/>
</dbReference>
<keyword evidence="9" id="KW-0067">ATP-binding</keyword>
<sequence length="581" mass="65694">MKIKTKLRLGFGFLFIIVMFFGIISLYYIQQISNSAKVILKDNYETLSYTREMRTLLDENALPLLPAVTAEFNRQLINEEHNITEKGEHEAVKALRKAFERLKASPSANPQSERETRAHLRHIELLNMQAIVRKNDAARKSVNDAGLILGFAGTFTFLLLFSFSVNFPGFIANPLRALLEGIREIGQKNYSKRLHFEENDEFAEVAKAFNDMASRLNEWENSNLATVLSEKRRIETIIEQMQDAIVGINEKEEILFMNDAARKVLNINEPGIIGQNSRNMIQNNDLFKSILSNETALKTLKIVLDGKESHFQLQSRDIVVPNLDKQGDAVKIATKEAGKVYVLRNITEFKERDEAKTNFIATISHELKTPISSIKMSLKLLNDNRVGSMNTEQQQLVSHIEEDSARLLKITSELLELSQVETGNIQLNYMPVSPVQIVDYAISSVKFQAEQKGVQLDIVKDDKLPQVQADVEKTAWVLVNFLSNALRYSSEKSKIVIQLTANHRLVEFSVRDFGKGIDEQYQKRLFDRYFQVPTDGQNKAGSGLGLAISKDFIEAQQGKIWVKSAIGEGSTFGFSLPTLSV</sequence>
<dbReference type="CDD" id="cd00082">
    <property type="entry name" value="HisKA"/>
    <property type="match status" value="1"/>
</dbReference>
<evidence type="ECO:0000256" key="2">
    <source>
        <dbReference type="ARBA" id="ARBA00004141"/>
    </source>
</evidence>
<dbReference type="Gene3D" id="1.10.287.130">
    <property type="match status" value="1"/>
</dbReference>
<evidence type="ECO:0000256" key="11">
    <source>
        <dbReference type="ARBA" id="ARBA00023012"/>
    </source>
</evidence>
<dbReference type="PRINTS" id="PR00344">
    <property type="entry name" value="BCTRLSENSOR"/>
</dbReference>
<dbReference type="Pfam" id="PF00672">
    <property type="entry name" value="HAMP"/>
    <property type="match status" value="1"/>
</dbReference>
<keyword evidence="10 13" id="KW-1133">Transmembrane helix</keyword>
<evidence type="ECO:0000256" key="12">
    <source>
        <dbReference type="ARBA" id="ARBA00023136"/>
    </source>
</evidence>
<dbReference type="InterPro" id="IPR003660">
    <property type="entry name" value="HAMP_dom"/>
</dbReference>
<evidence type="ECO:0000259" key="14">
    <source>
        <dbReference type="PROSITE" id="PS50109"/>
    </source>
</evidence>
<dbReference type="PROSITE" id="PS50885">
    <property type="entry name" value="HAMP"/>
    <property type="match status" value="1"/>
</dbReference>
<dbReference type="EMBL" id="JAVLVU010000001">
    <property type="protein sequence ID" value="MDT3404757.1"/>
    <property type="molecule type" value="Genomic_DNA"/>
</dbReference>
<dbReference type="InterPro" id="IPR024478">
    <property type="entry name" value="HlyB_4HB_MCP"/>
</dbReference>
<dbReference type="EC" id="2.7.13.3" evidence="3"/>
<dbReference type="SUPFAM" id="SSF55874">
    <property type="entry name" value="ATPase domain of HSP90 chaperone/DNA topoisomerase II/histidine kinase"/>
    <property type="match status" value="1"/>
</dbReference>
<dbReference type="InterPro" id="IPR050351">
    <property type="entry name" value="BphY/WalK/GraS-like"/>
</dbReference>
<keyword evidence="12 13" id="KW-0472">Membrane</keyword>
<evidence type="ECO:0000256" key="3">
    <source>
        <dbReference type="ARBA" id="ARBA00012438"/>
    </source>
</evidence>
<dbReference type="InterPro" id="IPR003661">
    <property type="entry name" value="HisK_dim/P_dom"/>
</dbReference>
<dbReference type="InterPro" id="IPR013767">
    <property type="entry name" value="PAS_fold"/>
</dbReference>
<dbReference type="InterPro" id="IPR004358">
    <property type="entry name" value="Sig_transdc_His_kin-like_C"/>
</dbReference>
<evidence type="ECO:0000313" key="18">
    <source>
        <dbReference type="Proteomes" id="UP001258315"/>
    </source>
</evidence>
<comment type="catalytic activity">
    <reaction evidence="1">
        <text>ATP + protein L-histidine = ADP + protein N-phospho-L-histidine.</text>
        <dbReference type="EC" id="2.7.13.3"/>
    </reaction>
</comment>
<evidence type="ECO:0000256" key="5">
    <source>
        <dbReference type="ARBA" id="ARBA00022679"/>
    </source>
</evidence>
<dbReference type="SMART" id="SM00304">
    <property type="entry name" value="HAMP"/>
    <property type="match status" value="1"/>
</dbReference>
<dbReference type="GO" id="GO:0004673">
    <property type="term" value="F:protein histidine kinase activity"/>
    <property type="evidence" value="ECO:0007669"/>
    <property type="project" value="UniProtKB-EC"/>
</dbReference>
<dbReference type="Gene3D" id="6.10.340.10">
    <property type="match status" value="1"/>
</dbReference>
<keyword evidence="8 17" id="KW-0418">Kinase</keyword>
<evidence type="ECO:0000256" key="6">
    <source>
        <dbReference type="ARBA" id="ARBA00022692"/>
    </source>
</evidence>
<accession>A0ABU3GYA8</accession>
<evidence type="ECO:0000256" key="1">
    <source>
        <dbReference type="ARBA" id="ARBA00000085"/>
    </source>
</evidence>
<protein>
    <recommendedName>
        <fullName evidence="3">histidine kinase</fullName>
        <ecNumber evidence="3">2.7.13.3</ecNumber>
    </recommendedName>
</protein>